<dbReference type="Gramene" id="OIW15982">
    <property type="protein sequence ID" value="OIW15982"/>
    <property type="gene ID" value="TanjilG_04517"/>
</dbReference>
<keyword evidence="6" id="KW-1185">Reference proteome</keyword>
<dbReference type="FunFam" id="1.20.58.2010:FF:000001">
    <property type="entry name" value="Rop guanine nucleotide exchange factor 14"/>
    <property type="match status" value="1"/>
</dbReference>
<gene>
    <name evidence="5" type="ORF">TanjilG_04517</name>
</gene>
<dbReference type="InterPro" id="IPR038937">
    <property type="entry name" value="RopGEF"/>
</dbReference>
<organism evidence="5 6">
    <name type="scientific">Lupinus angustifolius</name>
    <name type="common">Narrow-leaved blue lupine</name>
    <dbReference type="NCBI Taxonomy" id="3871"/>
    <lineage>
        <taxon>Eukaryota</taxon>
        <taxon>Viridiplantae</taxon>
        <taxon>Streptophyta</taxon>
        <taxon>Embryophyta</taxon>
        <taxon>Tracheophyta</taxon>
        <taxon>Spermatophyta</taxon>
        <taxon>Magnoliopsida</taxon>
        <taxon>eudicotyledons</taxon>
        <taxon>Gunneridae</taxon>
        <taxon>Pentapetalae</taxon>
        <taxon>rosids</taxon>
        <taxon>fabids</taxon>
        <taxon>Fabales</taxon>
        <taxon>Fabaceae</taxon>
        <taxon>Papilionoideae</taxon>
        <taxon>50 kb inversion clade</taxon>
        <taxon>genistoids sensu lato</taxon>
        <taxon>core genistoids</taxon>
        <taxon>Genisteae</taxon>
        <taxon>Lupinus</taxon>
    </lineage>
</organism>
<dbReference type="Pfam" id="PF03759">
    <property type="entry name" value="PRONE"/>
    <property type="match status" value="2"/>
</dbReference>
<protein>
    <recommendedName>
        <fullName evidence="4">PRONE domain-containing protein</fullName>
    </recommendedName>
</protein>
<dbReference type="AlphaFoldDB" id="A0A4P1RQB1"/>
<keyword evidence="1 2" id="KW-0344">Guanine-nucleotide releasing factor</keyword>
<evidence type="ECO:0000256" key="3">
    <source>
        <dbReference type="SAM" id="MobiDB-lite"/>
    </source>
</evidence>
<proteinExistence type="predicted"/>
<evidence type="ECO:0000259" key="4">
    <source>
        <dbReference type="PROSITE" id="PS51334"/>
    </source>
</evidence>
<evidence type="ECO:0000256" key="2">
    <source>
        <dbReference type="PROSITE-ProRule" id="PRU00663"/>
    </source>
</evidence>
<evidence type="ECO:0000313" key="6">
    <source>
        <dbReference type="Proteomes" id="UP000188354"/>
    </source>
</evidence>
<feature type="compositionally biased region" description="Basic and acidic residues" evidence="3">
    <location>
        <begin position="685"/>
        <end position="695"/>
    </location>
</feature>
<name>A0A4P1RQB1_LUPAN</name>
<dbReference type="PANTHER" id="PTHR33101:SF77">
    <property type="entry name" value="PRONE DOMAIN-CONTAINING PROTEIN-RELATED"/>
    <property type="match status" value="1"/>
</dbReference>
<feature type="domain" description="PRONE" evidence="4">
    <location>
        <begin position="76"/>
        <end position="213"/>
    </location>
</feature>
<dbReference type="Proteomes" id="UP000188354">
    <property type="component" value="Chromosome LG03"/>
</dbReference>
<reference evidence="5 6" key="1">
    <citation type="journal article" date="2017" name="Plant Biotechnol. J.">
        <title>A comprehensive draft genome sequence for lupin (Lupinus angustifolius), an emerging health food: insights into plant-microbe interactions and legume evolution.</title>
        <authorList>
            <person name="Hane J.K."/>
            <person name="Ming Y."/>
            <person name="Kamphuis L.G."/>
            <person name="Nelson M.N."/>
            <person name="Garg G."/>
            <person name="Atkins C.A."/>
            <person name="Bayer P.E."/>
            <person name="Bravo A."/>
            <person name="Bringans S."/>
            <person name="Cannon S."/>
            <person name="Edwards D."/>
            <person name="Foley R."/>
            <person name="Gao L.L."/>
            <person name="Harrison M.J."/>
            <person name="Huang W."/>
            <person name="Hurgobin B."/>
            <person name="Li S."/>
            <person name="Liu C.W."/>
            <person name="McGrath A."/>
            <person name="Morahan G."/>
            <person name="Murray J."/>
            <person name="Weller J."/>
            <person name="Jian J."/>
            <person name="Singh K.B."/>
        </authorList>
    </citation>
    <scope>NUCLEOTIDE SEQUENCE [LARGE SCALE GENOMIC DNA]</scope>
    <source>
        <strain evidence="6">cv. Tanjil</strain>
        <tissue evidence="5">Whole plant</tissue>
    </source>
</reference>
<evidence type="ECO:0000313" key="5">
    <source>
        <dbReference type="EMBL" id="OIW15982.1"/>
    </source>
</evidence>
<feature type="region of interest" description="Disordered" evidence="3">
    <location>
        <begin position="630"/>
        <end position="651"/>
    </location>
</feature>
<dbReference type="FunFam" id="1.20.58.1310:FF:000001">
    <property type="entry name" value="Rop guanine nucleotide exchange factor 9"/>
    <property type="match status" value="1"/>
</dbReference>
<feature type="domain" description="PRONE" evidence="4">
    <location>
        <begin position="253"/>
        <end position="618"/>
    </location>
</feature>
<feature type="region of interest" description="Disordered" evidence="3">
    <location>
        <begin position="668"/>
        <end position="698"/>
    </location>
</feature>
<accession>A0A4P1RQB1</accession>
<dbReference type="GO" id="GO:0005085">
    <property type="term" value="F:guanyl-nucleotide exchange factor activity"/>
    <property type="evidence" value="ECO:0007669"/>
    <property type="project" value="UniProtKB-UniRule"/>
</dbReference>
<dbReference type="EMBL" id="CM007363">
    <property type="protein sequence ID" value="OIW15982.1"/>
    <property type="molecule type" value="Genomic_DNA"/>
</dbReference>
<dbReference type="InterPro" id="IPR005512">
    <property type="entry name" value="PRONE_dom"/>
</dbReference>
<dbReference type="Gene3D" id="1.20.58.2010">
    <property type="entry name" value="PRONE domain, subdomain 1"/>
    <property type="match status" value="2"/>
</dbReference>
<dbReference type="Gene3D" id="1.20.58.1310">
    <property type="entry name" value="PRONE domain, subdomain 2"/>
    <property type="match status" value="1"/>
</dbReference>
<sequence>MVRAFNHQISMQKSRSFHFKKMFEIPGKHIHGLFDRDHEEGGEADKVYAKSFESKHTSDHASEVHQIGYSLTNEIPRIPPKPPSEMDMMKERFAKLLLGEDMSGAGNGVSSALALSNAITNLAASIFGEQSKLEPMSSERKARWRKEIERLLSVTDHIVEFVPSQQIGKDGTTMEIMTTRQRSDLLMNIPALRKLDAMLIGTLDNFRDQNEFWDHEEGGEADKVYAKSFESKHTSDHASEVHQIGYSLTNEIPRIPPKPPSEMDMMKERFAKLLLGEDMSGAGNGVSSALALSNAITNLAASIFGEQSKLEPMSSERKARWRKEIERLLSVTDHIVEFVPSQQIGKDGTTMEIMTTRQRSDLLMNIPALRKLDAMLIGTLDNFRDQNEFWYASKNDEDSKGNTNTQRKSDKWWLPIVKVPPTGLSDVAGKWIQFQKDSVNQVLKAAMAINAQVLSEMEIPENYIESLPKNGRECLGESIYKHITVEYFDPGQFLSTMDLSTEHKVLDLKNKIEASIVIWKRKMNSKDSKSTWGSAVSLEKRELFEERAETILLMIKHQYPGLPQSSLDISKIQFNKDVGQAILESYSRVIESLAYKVMSRIEDVLYADTMTKNPSLAVSSRRFSLDSLPVAEVSSPNSPAEEKDNPRSPDAPALVTLSDFMGWSETATKGGSDLKKTNSTGDLDDYLKEKDEKSVTKSPNFSIPNKACYVEKFEYLNPLKSPIARH</sequence>
<dbReference type="PROSITE" id="PS51334">
    <property type="entry name" value="PRONE"/>
    <property type="match status" value="2"/>
</dbReference>
<dbReference type="FunFam" id="1.20.58.2010:FF:000003">
    <property type="entry name" value="Rop guanine nucleotide exchange factor 14"/>
    <property type="match status" value="1"/>
</dbReference>
<evidence type="ECO:0000256" key="1">
    <source>
        <dbReference type="ARBA" id="ARBA00022658"/>
    </source>
</evidence>
<dbReference type="STRING" id="3871.A0A4P1RQB1"/>
<dbReference type="PANTHER" id="PTHR33101">
    <property type="entry name" value="ROP GUANINE NUCLEOTIDE EXCHANGE FACTOR 1"/>
    <property type="match status" value="1"/>
</dbReference>